<sequence length="106" mass="11440">MVPDAAEVLLGTYIVAEDKPVPAHTVAYGAYERAFEALHAGEVGTVLETLRELVREVGYLLTGEFDSGVPDGISDDDLRGRVCVEGERLVQAALRIDALREQLGDV</sequence>
<gene>
    <name evidence="1" type="ORF">AAFH96_10550</name>
</gene>
<dbReference type="Proteomes" id="UP001582793">
    <property type="component" value="Unassembled WGS sequence"/>
</dbReference>
<dbReference type="EMBL" id="JBCGDC010000023">
    <property type="protein sequence ID" value="MFB6393543.1"/>
    <property type="molecule type" value="Genomic_DNA"/>
</dbReference>
<comment type="caution">
    <text evidence="1">The sequence shown here is derived from an EMBL/GenBank/DDBJ whole genome shotgun (WGS) entry which is preliminary data.</text>
</comment>
<name>A0ABV5CRW8_9ACTN</name>
<evidence type="ECO:0000313" key="2">
    <source>
        <dbReference type="Proteomes" id="UP001582793"/>
    </source>
</evidence>
<organism evidence="1 2">
    <name type="scientific">Polymorphospora lycopeni</name>
    <dbReference type="NCBI Taxonomy" id="3140240"/>
    <lineage>
        <taxon>Bacteria</taxon>
        <taxon>Bacillati</taxon>
        <taxon>Actinomycetota</taxon>
        <taxon>Actinomycetes</taxon>
        <taxon>Micromonosporales</taxon>
        <taxon>Micromonosporaceae</taxon>
        <taxon>Polymorphospora</taxon>
    </lineage>
</organism>
<accession>A0ABV5CRW8</accession>
<proteinExistence type="predicted"/>
<dbReference type="RefSeq" id="WP_375733971.1">
    <property type="nucleotide sequence ID" value="NZ_JBCGDC010000023.1"/>
</dbReference>
<evidence type="ECO:0000313" key="1">
    <source>
        <dbReference type="EMBL" id="MFB6393543.1"/>
    </source>
</evidence>
<protein>
    <submittedName>
        <fullName evidence="1">Uncharacterized protein</fullName>
    </submittedName>
</protein>
<keyword evidence="2" id="KW-1185">Reference proteome</keyword>
<reference evidence="1 2" key="1">
    <citation type="submission" date="2024-04" db="EMBL/GenBank/DDBJ databases">
        <title>Polymorphospora sp. isolated from Baiyangdian Lake in Xiong'an New Area.</title>
        <authorList>
            <person name="Zhang X."/>
            <person name="Liu J."/>
        </authorList>
    </citation>
    <scope>NUCLEOTIDE SEQUENCE [LARGE SCALE GENOMIC DNA]</scope>
    <source>
        <strain evidence="1 2">2-325</strain>
    </source>
</reference>